<feature type="transmembrane region" description="Helical" evidence="2">
    <location>
        <begin position="920"/>
        <end position="941"/>
    </location>
</feature>
<feature type="transmembrane region" description="Helical" evidence="2">
    <location>
        <begin position="876"/>
        <end position="908"/>
    </location>
</feature>
<feature type="domain" description="Teneurin-like YD-shell" evidence="3">
    <location>
        <begin position="346"/>
        <end position="826"/>
    </location>
</feature>
<dbReference type="AlphaFoldDB" id="A0A397QSM7"/>
<feature type="transmembrane region" description="Helical" evidence="2">
    <location>
        <begin position="842"/>
        <end position="864"/>
    </location>
</feature>
<dbReference type="InterPro" id="IPR056823">
    <property type="entry name" value="TEN-like_YD-shell"/>
</dbReference>
<accession>A0A397QSM7</accession>
<evidence type="ECO:0000313" key="4">
    <source>
        <dbReference type="EMBL" id="RIA64102.1"/>
    </source>
</evidence>
<reference evidence="4 5" key="1">
    <citation type="submission" date="2018-08" db="EMBL/GenBank/DDBJ databases">
        <title>Genomic Encyclopedia of Archaeal and Bacterial Type Strains, Phase II (KMG-II): from individual species to whole genera.</title>
        <authorList>
            <person name="Goeker M."/>
        </authorList>
    </citation>
    <scope>NUCLEOTIDE SEQUENCE [LARGE SCALE GENOMIC DNA]</scope>
    <source>
        <strain evidence="4 5">ATCC 27112</strain>
    </source>
</reference>
<evidence type="ECO:0000256" key="2">
    <source>
        <dbReference type="SAM" id="Phobius"/>
    </source>
</evidence>
<evidence type="ECO:0000313" key="5">
    <source>
        <dbReference type="Proteomes" id="UP000266506"/>
    </source>
</evidence>
<dbReference type="SUPFAM" id="SSF49899">
    <property type="entry name" value="Concanavalin A-like lectins/glucanases"/>
    <property type="match status" value="1"/>
</dbReference>
<feature type="transmembrane region" description="Helical" evidence="2">
    <location>
        <begin position="994"/>
        <end position="1014"/>
    </location>
</feature>
<protein>
    <submittedName>
        <fullName evidence="4">RHS repeat-associated protein</fullName>
    </submittedName>
</protein>
<dbReference type="InterPro" id="IPR022385">
    <property type="entry name" value="Rhs_assc_core"/>
</dbReference>
<keyword evidence="5" id="KW-1185">Reference proteome</keyword>
<feature type="transmembrane region" description="Helical" evidence="2">
    <location>
        <begin position="962"/>
        <end position="982"/>
    </location>
</feature>
<dbReference type="Proteomes" id="UP000266506">
    <property type="component" value="Unassembled WGS sequence"/>
</dbReference>
<evidence type="ECO:0000259" key="3">
    <source>
        <dbReference type="Pfam" id="PF25023"/>
    </source>
</evidence>
<evidence type="ECO:0000256" key="1">
    <source>
        <dbReference type="ARBA" id="ARBA00022737"/>
    </source>
</evidence>
<dbReference type="RefSeq" id="WP_147387598.1">
    <property type="nucleotide sequence ID" value="NZ_QXEV01000053.1"/>
</dbReference>
<dbReference type="Pfam" id="PF25023">
    <property type="entry name" value="TEN_YD-shell"/>
    <property type="match status" value="1"/>
</dbReference>
<keyword evidence="2" id="KW-1133">Transmembrane helix</keyword>
<keyword evidence="1" id="KW-0677">Repeat</keyword>
<sequence>YNNTLEEYIYDDEDKLDEKNIRELNVRYDYSGFEVGSMLYTLGNTKEYHSYNSIQKSFNTSKEAILHQFEKEVYVGEYRESYKLKYKNDLKLPNDTFTFERFEDNYIPYIEPGTNLSYTFNSDKIMIGFWFKLDEPSFSHLLTINQNHVYIGVFLDLNNYLHLLVECEYDPDYNMNIRTDNPINITSWNYFGLEYYDDGNEKKVIFELNDEIKMGTVEFSLVSPYTYHIGYKYYGNTKTEVFPGGISNLMIGKDVLNEGYIYSYYLYTKNYIYNNQIENNQQIPYISTSSFRNVSGLNYDLIPLENNFKSNNGITPIRLDVNQDLFYDASKTFAYNSYYKRYCYLAYGNKLVYDFNFTNNGTVFLKGSILEPKDKQYFITIKNDFGKSISLYRNQNKHIILKYDYYEIDTDYTLNNESFFIGISYNEIINNNTRVMTLFFGNNTITRSFPLYTSFTNTKVHIGIDSDGNNALMGMILDICYKKEYVTSIPSAISNLTEYHKNHYYDSFGRSNQVSIYKNNTELLRDTYSFKTRSNDNTYTSLLVNKETYKINNTNYERNYTLDSLGRVTSITDSTFGSHTYTYNNLGYLSLDDNKNITYDNNGNILSYGTNTYTYDNLSRLVSYNNNSITYNTIHKFLMETFNGYTYFYQGKRLITVTKNNKTINYTYDVEGLIIKKEVVENNTTTTTNYYYDNRKLIKEVIGNNVISYFYDNNNQLYGYKENNNVYFYIRDILGNIIGIIDDNGTLLSKFDYDAYGNIINQTGTIISNFRYKGYYYDTDLELYYLKTRFYNPVLLRFITPDSIEYLDSSSIIGLNLYAYCGNDPVNMIDEEGNFAISSTTFLIGALIGAIIGGVISVGVTAYEDIKDGEWDTNKFTYIGAALGGAIAGAGIGIASVLGCGAGAALFIGAPGFTIGHVSFSTGMAFMTALSTSAIAGGLGYSTRVAIDKNEEWDFTNFTKAVLKNTLSGAISFGMGMYGGVFSGKIAFGPSPSITFGAGDNIVTALGLLLKIIISII</sequence>
<dbReference type="NCBIfam" id="TIGR03696">
    <property type="entry name" value="Rhs_assc_core"/>
    <property type="match status" value="1"/>
</dbReference>
<organism evidence="4 5">
    <name type="scientific">Anaeroplasma bactoclasticum</name>
    <dbReference type="NCBI Taxonomy" id="2088"/>
    <lineage>
        <taxon>Bacteria</taxon>
        <taxon>Bacillati</taxon>
        <taxon>Mycoplasmatota</taxon>
        <taxon>Mollicutes</taxon>
        <taxon>Anaeroplasmatales</taxon>
        <taxon>Anaeroplasmataceae</taxon>
        <taxon>Anaeroplasma</taxon>
    </lineage>
</organism>
<dbReference type="InterPro" id="IPR050708">
    <property type="entry name" value="T6SS_VgrG/RHS"/>
</dbReference>
<dbReference type="OrthoDB" id="411402at2"/>
<dbReference type="Gene3D" id="2.180.10.10">
    <property type="entry name" value="RHS repeat-associated core"/>
    <property type="match status" value="1"/>
</dbReference>
<feature type="non-terminal residue" evidence="4">
    <location>
        <position position="1"/>
    </location>
</feature>
<keyword evidence="2" id="KW-0472">Membrane</keyword>
<comment type="caution">
    <text evidence="4">The sequence shown here is derived from an EMBL/GenBank/DDBJ whole genome shotgun (WGS) entry which is preliminary data.</text>
</comment>
<proteinExistence type="predicted"/>
<keyword evidence="2" id="KW-0812">Transmembrane</keyword>
<name>A0A397QSM7_9MOLU</name>
<dbReference type="InterPro" id="IPR013320">
    <property type="entry name" value="ConA-like_dom_sf"/>
</dbReference>
<dbReference type="InParanoid" id="A0A397QSM7"/>
<dbReference type="PANTHER" id="PTHR32305:SF15">
    <property type="entry name" value="PROTEIN RHSA-RELATED"/>
    <property type="match status" value="1"/>
</dbReference>
<dbReference type="PANTHER" id="PTHR32305">
    <property type="match status" value="1"/>
</dbReference>
<gene>
    <name evidence="4" type="ORF">EI71_02047</name>
</gene>
<dbReference type="EMBL" id="QXEV01000053">
    <property type="protein sequence ID" value="RIA64102.1"/>
    <property type="molecule type" value="Genomic_DNA"/>
</dbReference>